<sequence length="250" mass="25159">MKLPSLRKPSPSLVVSVLALVVASTGTSYAAGLIGGEDIRNGSITSEDVKNRSLLSNDFKRGELPAGEAGPVGPVGPAGETGPVGPAGAGRWVLIAADGTIEAQSGGFTLVAAYPTLPNTAVAPADNSLRAAGNVYLNANEDLSDNGVFATIALQNTVDQNADTITNGRATAADANPEFSGEISVSRCNVGAPTTPASGPTNCAPSGAQNATSFVVSPRNSDGTVTTTTTHKRFYVIITGDSSDFVAPTV</sequence>
<accession>A0A6J6Q4P3</accession>
<gene>
    <name evidence="1" type="ORF">UFOPK2579_01074</name>
</gene>
<proteinExistence type="predicted"/>
<organism evidence="1">
    <name type="scientific">freshwater metagenome</name>
    <dbReference type="NCBI Taxonomy" id="449393"/>
    <lineage>
        <taxon>unclassified sequences</taxon>
        <taxon>metagenomes</taxon>
        <taxon>ecological metagenomes</taxon>
    </lineage>
</organism>
<protein>
    <submittedName>
        <fullName evidence="1">Unannotated protein</fullName>
    </submittedName>
</protein>
<name>A0A6J6Q4P3_9ZZZZ</name>
<evidence type="ECO:0000313" key="1">
    <source>
        <dbReference type="EMBL" id="CAB4703748.1"/>
    </source>
</evidence>
<dbReference type="AlphaFoldDB" id="A0A6J6Q4P3"/>
<dbReference type="EMBL" id="CAEZXR010000108">
    <property type="protein sequence ID" value="CAB4703748.1"/>
    <property type="molecule type" value="Genomic_DNA"/>
</dbReference>
<reference evidence="1" key="1">
    <citation type="submission" date="2020-05" db="EMBL/GenBank/DDBJ databases">
        <authorList>
            <person name="Chiriac C."/>
            <person name="Salcher M."/>
            <person name="Ghai R."/>
            <person name="Kavagutti S V."/>
        </authorList>
    </citation>
    <scope>NUCLEOTIDE SEQUENCE</scope>
</reference>